<dbReference type="GeneID" id="40315978"/>
<dbReference type="SUPFAM" id="SSF52540">
    <property type="entry name" value="P-loop containing nucleoside triphosphate hydrolases"/>
    <property type="match status" value="1"/>
</dbReference>
<keyword evidence="5" id="KW-0067">ATP-binding</keyword>
<dbReference type="GO" id="GO:0016787">
    <property type="term" value="F:hydrolase activity"/>
    <property type="evidence" value="ECO:0007669"/>
    <property type="project" value="UniProtKB-KW"/>
</dbReference>
<dbReference type="Pfam" id="PF04408">
    <property type="entry name" value="WHD_HA2"/>
    <property type="match status" value="1"/>
</dbReference>
<dbReference type="EC" id="3.6.4.13" evidence="1"/>
<dbReference type="GO" id="GO:0003723">
    <property type="term" value="F:RNA binding"/>
    <property type="evidence" value="ECO:0007669"/>
    <property type="project" value="TreeGrafter"/>
</dbReference>
<dbReference type="Proteomes" id="UP000284403">
    <property type="component" value="Unassembled WGS sequence"/>
</dbReference>
<dbReference type="GO" id="GO:0005524">
    <property type="term" value="F:ATP binding"/>
    <property type="evidence" value="ECO:0007669"/>
    <property type="project" value="UniProtKB-KW"/>
</dbReference>
<evidence type="ECO:0000259" key="6">
    <source>
        <dbReference type="PROSITE" id="PS51192"/>
    </source>
</evidence>
<accession>A0A422Q3Y7</accession>
<sequence>MRRLVRASAPVTALAREVWRGRVLWAPRAQPRHRGFAGGRRPAAQQEEGNVGRSRITFHTVPPLQVDMRAESQVESFLRSQLRGAESSPSLSTKLLSAPSVCVVNVPRSTLKRAVLDFHVRGRPVRAMGQSCRAKKARALCCMHAARLIDHFSLDDVNSSSAAPPPLEEGTEERARSNYLKDVMCVRRRSSTTTPQPEEYARWEEYVNESKHYVEVQEERRRNAAFEQLRIPLSGNPLVDRAAVMTEREQHTNRLALQKLNNELFGASRDVNVIRVSQRVFVATLILDSASKLVATGVAASAQEAKQRVAMHALNIIRLVKEQRQSCIVDGKASVDAGCGSCASAVAVSLSLTPRYSKMLDFFTLLFGVAPSPTFTKEGRFYICTMKLDGVTCTGRGINRFEAERQAIENTLGEMELYDERLHGINSIIAQYPSLQPQCVPTVKLPDGLKNEIHAFVQRCHTELHLHDDEAAAGGGVQEGAPDMISSDNFLEDETRSTIKALENVTRDEAYARRLRKRLCEVRANTKYLELFHPRRSSLAIASVERDILDAMDRHRVAVVCGTTGCGKTTQVPQYILDREIMEGRGDRCCIVVTQPRRLSAFSIADRIASERLDVVGKDVGYAVRLDARPGRHITLCTTGVLLQMFSGMPSLDAVSHLVIDEVHERDINCDVALALVKQLLMSGKNPNLKVLLMSATMQSDMFASYFGEAPVISVEGAVYPVKECYLDHVAQLFQRSSLPGYYSRMFDSLSSATTSQRRTTHRNRGGSRGVKWQLTTPLKTDYALLARLIERSVVVDLHGEVAGKSVLVFLPGWKELVAAKQALEALAGEKRYHIILLHSSVDARKQRECFLPAPEGCVKVVLATNIAESGITIDDAAVVIDTGLIKQTSWVSRVREPHQEHHASSYSTQLALQYASRANCTQRKGRAGRTQGGICYRLFPREVWDVLPSFQEAEIHRVPLTQVLLTLLSLGHTNPKETLQTFIEPPSKKNVEASMRQLQSLGAVTAAEKLTPLGLYLSRLPCDPRIGKMIMMGAVLRCLDSALTMAATADVSPFVAGREFSFEVRQRRHLFSMGSQSDHISALNAYNAFCGRQGDAAFANENYLHAGNMRIVSRYKQQYRDILRRSGFIRDGESSSPEALDEDFIAPNDGAAAPLHVDSGPLSLDAADVTLAKACLSATLFPNVAVLDPTPLLQGGKRAKTLVMRTATHSSIAPSKDSACRRLGPPRVNGVLTSKEFFAADAGRGDNAPVIPSMFYMYQSIFCVKESREEFLTQVSSVSLWALLLFGVGEAEMRFDPLLQLCVVGGWIGIHIDASSFAALHALRSTLHTCVWRKYQKPDDGKNNEALEVLRRLCKDVLKSPPNDKEQYVNRLVDTGRILSPSRLEPLITDPSDDSDAWE</sequence>
<dbReference type="PROSITE" id="PS51192">
    <property type="entry name" value="HELICASE_ATP_BIND_1"/>
    <property type="match status" value="1"/>
</dbReference>
<dbReference type="InterPro" id="IPR011545">
    <property type="entry name" value="DEAD/DEAH_box_helicase_dom"/>
</dbReference>
<feature type="domain" description="Helicase C-terminal" evidence="7">
    <location>
        <begin position="794"/>
        <end position="972"/>
    </location>
</feature>
<dbReference type="InterPro" id="IPR048333">
    <property type="entry name" value="HA2_WH"/>
</dbReference>
<keyword evidence="9" id="KW-1185">Reference proteome</keyword>
<comment type="caution">
    <text evidence="8">The sequence shown here is derived from an EMBL/GenBank/DDBJ whole genome shotgun (WGS) entry which is preliminary data.</text>
</comment>
<reference evidence="8 9" key="1">
    <citation type="journal article" date="2018" name="BMC Genomics">
        <title>Genomic comparison of Trypanosoma conorhini and Trypanosoma rangeli to Trypanosoma cruzi strains of high and low virulence.</title>
        <authorList>
            <person name="Bradwell K.R."/>
            <person name="Koparde V.N."/>
            <person name="Matveyev A.V."/>
            <person name="Serrano M.G."/>
            <person name="Alves J.M."/>
            <person name="Parikh H."/>
            <person name="Huang B."/>
            <person name="Lee V."/>
            <person name="Espinosa-Alvarez O."/>
            <person name="Ortiz P.A."/>
            <person name="Costa-Martins A.G."/>
            <person name="Teixeira M.M."/>
            <person name="Buck G.A."/>
        </authorList>
    </citation>
    <scope>NUCLEOTIDE SEQUENCE [LARGE SCALE GENOMIC DNA]</scope>
    <source>
        <strain evidence="8 9">025E</strain>
    </source>
</reference>
<evidence type="ECO:0000313" key="9">
    <source>
        <dbReference type="Proteomes" id="UP000284403"/>
    </source>
</evidence>
<evidence type="ECO:0000256" key="1">
    <source>
        <dbReference type="ARBA" id="ARBA00012552"/>
    </source>
</evidence>
<evidence type="ECO:0000313" key="8">
    <source>
        <dbReference type="EMBL" id="RNF24687.1"/>
    </source>
</evidence>
<dbReference type="InterPro" id="IPR027417">
    <property type="entry name" value="P-loop_NTPase"/>
</dbReference>
<dbReference type="Gene3D" id="3.40.50.300">
    <property type="entry name" value="P-loop containing nucleotide triphosphate hydrolases"/>
    <property type="match status" value="2"/>
</dbReference>
<evidence type="ECO:0000256" key="2">
    <source>
        <dbReference type="ARBA" id="ARBA00022741"/>
    </source>
</evidence>
<dbReference type="InterPro" id="IPR007502">
    <property type="entry name" value="Helicase-assoc_dom"/>
</dbReference>
<evidence type="ECO:0000256" key="3">
    <source>
        <dbReference type="ARBA" id="ARBA00022801"/>
    </source>
</evidence>
<name>A0A422Q3Y7_9TRYP</name>
<evidence type="ECO:0000256" key="5">
    <source>
        <dbReference type="ARBA" id="ARBA00022840"/>
    </source>
</evidence>
<dbReference type="Gene3D" id="1.20.120.1080">
    <property type="match status" value="1"/>
</dbReference>
<dbReference type="FunFam" id="1.20.120.1080:FF:000002">
    <property type="entry name" value="Putative ATP-dependent RNA helicase DHX36"/>
    <property type="match status" value="1"/>
</dbReference>
<dbReference type="GO" id="GO:0003724">
    <property type="term" value="F:RNA helicase activity"/>
    <property type="evidence" value="ECO:0007669"/>
    <property type="project" value="UniProtKB-EC"/>
</dbReference>
<dbReference type="SMART" id="SM00487">
    <property type="entry name" value="DEXDc"/>
    <property type="match status" value="1"/>
</dbReference>
<dbReference type="InterPro" id="IPR002464">
    <property type="entry name" value="DNA/RNA_helicase_DEAH_CS"/>
</dbReference>
<protein>
    <recommendedName>
        <fullName evidence="1">RNA helicase</fullName>
        <ecNumber evidence="1">3.6.4.13</ecNumber>
    </recommendedName>
</protein>
<dbReference type="FunFam" id="3.40.50.300:FF:002676">
    <property type="entry name" value="ATP-dependent DEAH-box RNA helicase, putative"/>
    <property type="match status" value="1"/>
</dbReference>
<dbReference type="PANTHER" id="PTHR18934:SF235">
    <property type="entry name" value="DEAH-BOX RNA HELICASE, PUTATIVE-RELATED"/>
    <property type="match status" value="1"/>
</dbReference>
<dbReference type="InterPro" id="IPR001650">
    <property type="entry name" value="Helicase_C-like"/>
</dbReference>
<dbReference type="SMART" id="SM00847">
    <property type="entry name" value="HA2"/>
    <property type="match status" value="1"/>
</dbReference>
<dbReference type="PANTHER" id="PTHR18934">
    <property type="entry name" value="ATP-DEPENDENT RNA HELICASE"/>
    <property type="match status" value="1"/>
</dbReference>
<keyword evidence="4 8" id="KW-0347">Helicase</keyword>
<keyword evidence="2" id="KW-0547">Nucleotide-binding</keyword>
<evidence type="ECO:0000259" key="7">
    <source>
        <dbReference type="PROSITE" id="PS51194"/>
    </source>
</evidence>
<gene>
    <name evidence="8" type="ORF">Tco025E_02367</name>
</gene>
<dbReference type="PROSITE" id="PS00690">
    <property type="entry name" value="DEAH_ATP_HELICASE"/>
    <property type="match status" value="1"/>
</dbReference>
<dbReference type="PROSITE" id="PS51194">
    <property type="entry name" value="HELICASE_CTER"/>
    <property type="match status" value="1"/>
</dbReference>
<dbReference type="Pfam" id="PF00270">
    <property type="entry name" value="DEAD"/>
    <property type="match status" value="1"/>
</dbReference>
<dbReference type="CDD" id="cd18791">
    <property type="entry name" value="SF2_C_RHA"/>
    <property type="match status" value="1"/>
</dbReference>
<evidence type="ECO:0000256" key="4">
    <source>
        <dbReference type="ARBA" id="ARBA00022806"/>
    </source>
</evidence>
<dbReference type="RefSeq" id="XP_029230534.1">
    <property type="nucleotide sequence ID" value="XM_029369294.1"/>
</dbReference>
<dbReference type="InterPro" id="IPR014001">
    <property type="entry name" value="Helicase_ATP-bd"/>
</dbReference>
<dbReference type="EMBL" id="MKKU01000095">
    <property type="protein sequence ID" value="RNF24687.1"/>
    <property type="molecule type" value="Genomic_DNA"/>
</dbReference>
<feature type="domain" description="Helicase ATP-binding" evidence="6">
    <location>
        <begin position="549"/>
        <end position="716"/>
    </location>
</feature>
<organism evidence="8 9">
    <name type="scientific">Trypanosoma conorhini</name>
    <dbReference type="NCBI Taxonomy" id="83891"/>
    <lineage>
        <taxon>Eukaryota</taxon>
        <taxon>Discoba</taxon>
        <taxon>Euglenozoa</taxon>
        <taxon>Kinetoplastea</taxon>
        <taxon>Metakinetoplastina</taxon>
        <taxon>Trypanosomatida</taxon>
        <taxon>Trypanosomatidae</taxon>
        <taxon>Trypanosoma</taxon>
    </lineage>
</organism>
<keyword evidence="3" id="KW-0378">Hydrolase</keyword>
<proteinExistence type="predicted"/>
<dbReference type="Pfam" id="PF00271">
    <property type="entry name" value="Helicase_C"/>
    <property type="match status" value="1"/>
</dbReference>
<dbReference type="OrthoDB" id="5600252at2759"/>
<dbReference type="SMART" id="SM00490">
    <property type="entry name" value="HELICc"/>
    <property type="match status" value="1"/>
</dbReference>
<dbReference type="CDD" id="cd17917">
    <property type="entry name" value="DEXHc_RHA-like"/>
    <property type="match status" value="1"/>
</dbReference>
<dbReference type="Pfam" id="PF21010">
    <property type="entry name" value="HA2_C"/>
    <property type="match status" value="1"/>
</dbReference>